<gene>
    <name evidence="2" type="ORF">LEA_01134</name>
</gene>
<accession>K1U639</accession>
<dbReference type="Pfam" id="PF00773">
    <property type="entry name" value="RNB"/>
    <property type="match status" value="1"/>
</dbReference>
<feature type="non-terminal residue" evidence="2">
    <location>
        <position position="78"/>
    </location>
</feature>
<dbReference type="GO" id="GO:0003723">
    <property type="term" value="F:RNA binding"/>
    <property type="evidence" value="ECO:0007669"/>
    <property type="project" value="InterPro"/>
</dbReference>
<sequence length="78" mass="8663">MLPFALSNGICSLNPKVDRLAFSALMEVDKDGRRYGAKFAKSVICSKARMTYNKVNKILAGDKGLREEYAFLVETAET</sequence>
<dbReference type="InterPro" id="IPR050180">
    <property type="entry name" value="RNR_Ribonuclease"/>
</dbReference>
<organism evidence="2">
    <name type="scientific">human gut metagenome</name>
    <dbReference type="NCBI Taxonomy" id="408170"/>
    <lineage>
        <taxon>unclassified sequences</taxon>
        <taxon>metagenomes</taxon>
        <taxon>organismal metagenomes</taxon>
    </lineage>
</organism>
<protein>
    <submittedName>
        <fullName evidence="2">Protein containing Ribonuclease II and R domain protein</fullName>
    </submittedName>
</protein>
<evidence type="ECO:0000259" key="1">
    <source>
        <dbReference type="Pfam" id="PF00773"/>
    </source>
</evidence>
<dbReference type="PANTHER" id="PTHR23355">
    <property type="entry name" value="RIBONUCLEASE"/>
    <property type="match status" value="1"/>
</dbReference>
<dbReference type="InterPro" id="IPR001900">
    <property type="entry name" value="RNase_II/R"/>
</dbReference>
<reference evidence="2" key="1">
    <citation type="journal article" date="2013" name="Environ. Microbiol.">
        <title>Microbiota from the distal guts of lean and obese adolescents exhibit partial functional redundancy besides clear differences in community structure.</title>
        <authorList>
            <person name="Ferrer M."/>
            <person name="Ruiz A."/>
            <person name="Lanza F."/>
            <person name="Haange S.B."/>
            <person name="Oberbach A."/>
            <person name="Till H."/>
            <person name="Bargiela R."/>
            <person name="Campoy C."/>
            <person name="Segura M.T."/>
            <person name="Richter M."/>
            <person name="von Bergen M."/>
            <person name="Seifert J."/>
            <person name="Suarez A."/>
        </authorList>
    </citation>
    <scope>NUCLEOTIDE SEQUENCE</scope>
</reference>
<dbReference type="AlphaFoldDB" id="K1U639"/>
<name>K1U639_9ZZZZ</name>
<evidence type="ECO:0000313" key="2">
    <source>
        <dbReference type="EMBL" id="EKC80677.1"/>
    </source>
</evidence>
<dbReference type="PANTHER" id="PTHR23355:SF9">
    <property type="entry name" value="DIS3-LIKE EXONUCLEASE 2"/>
    <property type="match status" value="1"/>
</dbReference>
<dbReference type="GO" id="GO:0005829">
    <property type="term" value="C:cytosol"/>
    <property type="evidence" value="ECO:0007669"/>
    <property type="project" value="TreeGrafter"/>
</dbReference>
<feature type="domain" description="RNB" evidence="1">
    <location>
        <begin position="1"/>
        <end position="67"/>
    </location>
</feature>
<proteinExistence type="predicted"/>
<dbReference type="GO" id="GO:0006402">
    <property type="term" value="P:mRNA catabolic process"/>
    <property type="evidence" value="ECO:0007669"/>
    <property type="project" value="TreeGrafter"/>
</dbReference>
<dbReference type="SUPFAM" id="SSF50249">
    <property type="entry name" value="Nucleic acid-binding proteins"/>
    <property type="match status" value="1"/>
</dbReference>
<dbReference type="EMBL" id="AJWY01000794">
    <property type="protein sequence ID" value="EKC80677.1"/>
    <property type="molecule type" value="Genomic_DNA"/>
</dbReference>
<dbReference type="InterPro" id="IPR012340">
    <property type="entry name" value="NA-bd_OB-fold"/>
</dbReference>
<dbReference type="GO" id="GO:0004540">
    <property type="term" value="F:RNA nuclease activity"/>
    <property type="evidence" value="ECO:0007669"/>
    <property type="project" value="InterPro"/>
</dbReference>
<comment type="caution">
    <text evidence="2">The sequence shown here is derived from an EMBL/GenBank/DDBJ whole genome shotgun (WGS) entry which is preliminary data.</text>
</comment>